<accession>A0A291DVF9</accession>
<comment type="similarity">
    <text evidence="1">Belongs to the UPF0039 (ElaA) family.</text>
</comment>
<evidence type="ECO:0000256" key="2">
    <source>
        <dbReference type="ARBA" id="ARBA00072224"/>
    </source>
</evidence>
<evidence type="ECO:0000256" key="1">
    <source>
        <dbReference type="ARBA" id="ARBA00009623"/>
    </source>
</evidence>
<dbReference type="FunFam" id="3.40.630.30:FF:000035">
    <property type="entry name" value="GNAT family N-acetyltransferase"/>
    <property type="match status" value="1"/>
</dbReference>
<proteinExistence type="inferred from homology"/>
<dbReference type="STRING" id="158822.LH23_21535"/>
<dbReference type="Proteomes" id="UP000251197">
    <property type="component" value="Unassembled WGS sequence"/>
</dbReference>
<keyword evidence="4" id="KW-0808">Transferase</keyword>
<dbReference type="Proteomes" id="UP000217979">
    <property type="component" value="Chromosome"/>
</dbReference>
<dbReference type="RefSeq" id="WP_061274971.1">
    <property type="nucleotide sequence ID" value="NZ_CP023525.1"/>
</dbReference>
<keyword evidence="5" id="KW-0012">Acyltransferase</keyword>
<protein>
    <recommendedName>
        <fullName evidence="2">Protein ElaA</fullName>
    </recommendedName>
</protein>
<dbReference type="InterPro" id="IPR000182">
    <property type="entry name" value="GNAT_dom"/>
</dbReference>
<reference evidence="5 7" key="2">
    <citation type="submission" date="2018-06" db="EMBL/GenBank/DDBJ databases">
        <authorList>
            <consortium name="Pathogen Informatics"/>
            <person name="Doyle S."/>
        </authorList>
    </citation>
    <scope>NUCLEOTIDE SEQUENCE [LARGE SCALE GENOMIC DNA]</scope>
    <source>
        <strain evidence="5 7">NCTC12120</strain>
    </source>
</reference>
<dbReference type="GO" id="GO:0016747">
    <property type="term" value="F:acyltransferase activity, transferring groups other than amino-acyl groups"/>
    <property type="evidence" value="ECO:0007669"/>
    <property type="project" value="InterPro"/>
</dbReference>
<gene>
    <name evidence="4" type="ORF">CO704_06620</name>
    <name evidence="5" type="ORF">NCTC12120_04282</name>
</gene>
<dbReference type="InterPro" id="IPR016181">
    <property type="entry name" value="Acyl_CoA_acyltransferase"/>
</dbReference>
<dbReference type="EMBL" id="CP023525">
    <property type="protein sequence ID" value="ATF91781.1"/>
    <property type="molecule type" value="Genomic_DNA"/>
</dbReference>
<dbReference type="Pfam" id="PF13673">
    <property type="entry name" value="Acetyltransf_10"/>
    <property type="match status" value="1"/>
</dbReference>
<organism evidence="4 6">
    <name type="scientific">Cedecea neteri</name>
    <dbReference type="NCBI Taxonomy" id="158822"/>
    <lineage>
        <taxon>Bacteria</taxon>
        <taxon>Pseudomonadati</taxon>
        <taxon>Pseudomonadota</taxon>
        <taxon>Gammaproteobacteria</taxon>
        <taxon>Enterobacterales</taxon>
        <taxon>Enterobacteriaceae</taxon>
        <taxon>Cedecea</taxon>
    </lineage>
</organism>
<dbReference type="SUPFAM" id="SSF55729">
    <property type="entry name" value="Acyl-CoA N-acyltransferases (Nat)"/>
    <property type="match status" value="1"/>
</dbReference>
<evidence type="ECO:0000313" key="7">
    <source>
        <dbReference type="Proteomes" id="UP000251197"/>
    </source>
</evidence>
<feature type="domain" description="N-acetyltransferase" evidence="3">
    <location>
        <begin position="7"/>
        <end position="151"/>
    </location>
</feature>
<name>A0A291DVF9_9ENTR</name>
<dbReference type="Gene3D" id="3.40.630.30">
    <property type="match status" value="1"/>
</dbReference>
<dbReference type="CDD" id="cd04301">
    <property type="entry name" value="NAT_SF"/>
    <property type="match status" value="1"/>
</dbReference>
<dbReference type="EMBL" id="UAVU01000007">
    <property type="protein sequence ID" value="SQC91132.1"/>
    <property type="molecule type" value="Genomic_DNA"/>
</dbReference>
<evidence type="ECO:0000313" key="4">
    <source>
        <dbReference type="EMBL" id="ATF91781.1"/>
    </source>
</evidence>
<sequence>MLNWQDLHHSELSATDLYALLALRCEVFIVEQRCAYLDVDGEDLVGENRHILGWRDGKLIAYARILKSDNDLEPVVIGRVIVDASVRGEKLGQQLMTQALAACQRQWPERAIYLGAQAHLQAFYAQFGFHPVTEVYDEDGIPHIGMANSLAGETC</sequence>
<evidence type="ECO:0000313" key="5">
    <source>
        <dbReference type="EMBL" id="SQC91132.1"/>
    </source>
</evidence>
<dbReference type="PROSITE" id="PS51186">
    <property type="entry name" value="GNAT"/>
    <property type="match status" value="1"/>
</dbReference>
<evidence type="ECO:0000259" key="3">
    <source>
        <dbReference type="PROSITE" id="PS51186"/>
    </source>
</evidence>
<dbReference type="AlphaFoldDB" id="A0A291DVF9"/>
<evidence type="ECO:0000313" key="6">
    <source>
        <dbReference type="Proteomes" id="UP000217979"/>
    </source>
</evidence>
<reference evidence="4 6" key="1">
    <citation type="submission" date="2017-09" db="EMBL/GenBank/DDBJ databases">
        <title>FDA dAtabase for Regulatory Grade micrObial Sequences (FDA-ARGOS): Supporting development and validation of Infectious Disease Dx tests.</title>
        <authorList>
            <person name="Minogue T."/>
            <person name="Wolcott M."/>
            <person name="Wasieloski L."/>
            <person name="Aguilar W."/>
            <person name="Moore D."/>
            <person name="Tallon L."/>
            <person name="Sadzewicz L."/>
            <person name="Ott S."/>
            <person name="Zhao X."/>
            <person name="Nagaraj S."/>
            <person name="Vavikolanu K."/>
            <person name="Aluvathingal J."/>
            <person name="Nadendla S."/>
            <person name="Sichtig H."/>
        </authorList>
    </citation>
    <scope>NUCLEOTIDE SEQUENCE [LARGE SCALE GENOMIC DNA]</scope>
    <source>
        <strain evidence="4 6">FDAARGOS_392</strain>
    </source>
</reference>
<dbReference type="NCBIfam" id="NF007644">
    <property type="entry name" value="PRK10314.1"/>
    <property type="match status" value="1"/>
</dbReference>